<name>A0ACD0P6Q4_9BASI</name>
<dbReference type="Proteomes" id="UP000245626">
    <property type="component" value="Unassembled WGS sequence"/>
</dbReference>
<accession>A0ACD0P6Q4</accession>
<proteinExistence type="predicted"/>
<feature type="non-terminal residue" evidence="1">
    <location>
        <position position="1525"/>
    </location>
</feature>
<evidence type="ECO:0000313" key="1">
    <source>
        <dbReference type="EMBL" id="PWN53692.1"/>
    </source>
</evidence>
<gene>
    <name evidence="1" type="ORF">IE53DRAFT_404513</name>
</gene>
<sequence length="1525" mass="166407">MRIPRSSGGLRLSTSSSNVAAFPIATTPTSSSSNPARQLPRWSRRGTIVTSSSRSATALSSFSLPRRHASTSASQHKSSEAAPPLEARTSQVRVTDSRLNQSAANPTLSNSNLTSSEQGQAGDQSTDKPPSQQSSTDAPTESIQFQTSSVGASTEDLLKQRFYHAQSQNRVVSLSATTASMGDTSMIPPGDSVQGNSSLGSGGFQGNSRTASSGPMIQDGQNYTSVSSEAQGTSESSNSASIDNDSISDIDEMPYEEDPLELHPTSESLRTLDVPFDTHLFVQRLEAGGWVAKRPASVSDGSEKSHQSSTCSDVGEAQEEMQLQLGRRHDPAEALMEAVRWLITRRGRQTAMMCLNKGDVENQAYLFSAALSELRTEVQVRARNDAAALRSITTLLQREIDALEQKMKEDIERLKHDIQVDMNNRKAESKEEQNNLEQEIQDLNNRFTISLSDLKTEIEQNVKWDATRRSLFLVFGIAAIVAANLALADYLTRDEDAAQAKANAHKEVVNAGPPPASADAGAPASLGWATEGRVLSTWPLFALSATGGRRRMRMPPFPVHLMSLRQCGVIIYSGGLRNLDSMKTNRIDQDLRRSGLHGRRRSLTSGLSAGLRTGISPTCLSRHLSSSRSIEKAQVADQPVPSSIKNDPPALHVAGTDITIKLFPSSISIESFTLGLSPFHFDHVWLRDACQGEGSVHASNKQKLFHTSDIPLQSNLIDLSKPPEIVVEHVGTKSEPVLKLTFSAEQPVYNAFTATFGKVSPTADPHVSRFPISFLLQHALPDLYSDTHMDVMALPRPWAAKDLSHFDSKPWSKETRQDAVEASIALAEGAMSRPARIPWFAIGHKETNSKGVVAGVEHTVVEEARNEALYALTEATLRDGFAFVTGLPTEKTATEAGENAASLRELAEMMGEIRNTFYGQLWDVRSLASSRNIAYTNLDLGLHMDLLYFQNPPRFQFLHMLRNRVTGGASIFVDSFKVAERMWEEDRELWEILTKVPVGFHYVNDGRHYRFTHPTFELAHESQGHAGPPLPSSTMPRLSAVNYSPPFQSPLPLHPSPFLKAQEDRQKFYAALKRFSGLTLDEEFRYEKQMEEGECVIFDNRRVLHSRTGFEWNESEAGEVNRWLKGCYLDGDAVWSTYRALRTQLGSRSSSGGQNFGVPSTNRVKPSNASICGSGSRSLSTSTRNGRATPTLESAPFASTSNDPSFVDPRSRQVEQTTTPVVSHSNYRPAPPLNSTTIPKLYKQLSKSKLTFLVVLTGMAGYALCPSALTVATASPVGTLLALTAGMTLCSAAANALNQLVESPYDAQMPRTRARPLPSRSITPLHAFTYAATSAVTGVGLLGLAVNPLTAALGAANIVLYSFIYTPMKRMSIANTWVGALVGGLPPLMGWAACTGTLNQITDLGAWSLAALLFAWQFPHFNSLAHTLRAEYARGGYRMMAVTNPSLNKRVSLRYAILMIPICVLALPLSGAVQPMAYAVLSTPLNLAMVHAAWKFWKFGTLKAARWCFWVSLIHLPAVMLLAMG</sequence>
<protein>
    <submittedName>
        <fullName evidence="1">Uncharacterized protein</fullName>
    </submittedName>
</protein>
<evidence type="ECO:0000313" key="2">
    <source>
        <dbReference type="Proteomes" id="UP000245626"/>
    </source>
</evidence>
<dbReference type="EMBL" id="KZ819713">
    <property type="protein sequence ID" value="PWN53692.1"/>
    <property type="molecule type" value="Genomic_DNA"/>
</dbReference>
<reference evidence="1 2" key="1">
    <citation type="journal article" date="2018" name="Mol. Biol. Evol.">
        <title>Broad Genomic Sampling Reveals a Smut Pathogenic Ancestry of the Fungal Clade Ustilaginomycotina.</title>
        <authorList>
            <person name="Kijpornyongpan T."/>
            <person name="Mondo S.J."/>
            <person name="Barry K."/>
            <person name="Sandor L."/>
            <person name="Lee J."/>
            <person name="Lipzen A."/>
            <person name="Pangilinan J."/>
            <person name="LaButti K."/>
            <person name="Hainaut M."/>
            <person name="Henrissat B."/>
            <person name="Grigoriev I.V."/>
            <person name="Spatafora J.W."/>
            <person name="Aime M.C."/>
        </authorList>
    </citation>
    <scope>NUCLEOTIDE SEQUENCE [LARGE SCALE GENOMIC DNA]</scope>
    <source>
        <strain evidence="1 2">SA 807</strain>
    </source>
</reference>
<keyword evidence="2" id="KW-1185">Reference proteome</keyword>
<organism evidence="1 2">
    <name type="scientific">Violaceomyces palustris</name>
    <dbReference type="NCBI Taxonomy" id="1673888"/>
    <lineage>
        <taxon>Eukaryota</taxon>
        <taxon>Fungi</taxon>
        <taxon>Dikarya</taxon>
        <taxon>Basidiomycota</taxon>
        <taxon>Ustilaginomycotina</taxon>
        <taxon>Ustilaginomycetes</taxon>
        <taxon>Violaceomycetales</taxon>
        <taxon>Violaceomycetaceae</taxon>
        <taxon>Violaceomyces</taxon>
    </lineage>
</organism>